<evidence type="ECO:0000256" key="4">
    <source>
        <dbReference type="PROSITE-ProRule" id="PRU01248"/>
    </source>
</evidence>
<dbReference type="InterPro" id="IPR013762">
    <property type="entry name" value="Integrase-like_cat_sf"/>
</dbReference>
<evidence type="ECO:0000256" key="2">
    <source>
        <dbReference type="ARBA" id="ARBA00023125"/>
    </source>
</evidence>
<reference evidence="8" key="2">
    <citation type="submission" date="2020-09" db="EMBL/GenBank/DDBJ databases">
        <authorList>
            <person name="Sun Q."/>
            <person name="Ohkuma M."/>
        </authorList>
    </citation>
    <scope>NUCLEOTIDE SEQUENCE</scope>
    <source>
        <strain evidence="8">JCM 3302</strain>
    </source>
</reference>
<reference evidence="8" key="1">
    <citation type="journal article" date="2014" name="Int. J. Syst. Evol. Microbiol.">
        <title>Complete genome sequence of Corynebacterium casei LMG S-19264T (=DSM 44701T), isolated from a smear-ripened cheese.</title>
        <authorList>
            <consortium name="US DOE Joint Genome Institute (JGI-PGF)"/>
            <person name="Walter F."/>
            <person name="Albersmeier A."/>
            <person name="Kalinowski J."/>
            <person name="Ruckert C."/>
        </authorList>
    </citation>
    <scope>NUCLEOTIDE SEQUENCE</scope>
    <source>
        <strain evidence="8">JCM 3302</strain>
    </source>
</reference>
<dbReference type="InterPro" id="IPR010998">
    <property type="entry name" value="Integrase_recombinase_N"/>
</dbReference>
<feature type="compositionally biased region" description="Basic and acidic residues" evidence="5">
    <location>
        <begin position="139"/>
        <end position="153"/>
    </location>
</feature>
<evidence type="ECO:0008006" key="10">
    <source>
        <dbReference type="Google" id="ProtNLM"/>
    </source>
</evidence>
<keyword evidence="9" id="KW-1185">Reference proteome</keyword>
<feature type="domain" description="Tyr recombinase" evidence="6">
    <location>
        <begin position="202"/>
        <end position="398"/>
    </location>
</feature>
<accession>A0A919A0W1</accession>
<dbReference type="SUPFAM" id="SSF56349">
    <property type="entry name" value="DNA breaking-rejoining enzymes"/>
    <property type="match status" value="1"/>
</dbReference>
<dbReference type="GO" id="GO:0003677">
    <property type="term" value="F:DNA binding"/>
    <property type="evidence" value="ECO:0007669"/>
    <property type="project" value="UniProtKB-UniRule"/>
</dbReference>
<keyword evidence="3" id="KW-0233">DNA recombination</keyword>
<evidence type="ECO:0000256" key="5">
    <source>
        <dbReference type="SAM" id="MobiDB-lite"/>
    </source>
</evidence>
<evidence type="ECO:0000259" key="7">
    <source>
        <dbReference type="PROSITE" id="PS51900"/>
    </source>
</evidence>
<proteinExistence type="inferred from homology"/>
<dbReference type="PANTHER" id="PTHR30349:SF64">
    <property type="entry name" value="PROPHAGE INTEGRASE INTD-RELATED"/>
    <property type="match status" value="1"/>
</dbReference>
<feature type="domain" description="Core-binding (CB)" evidence="7">
    <location>
        <begin position="74"/>
        <end position="176"/>
    </location>
</feature>
<feature type="region of interest" description="Disordered" evidence="5">
    <location>
        <begin position="139"/>
        <end position="158"/>
    </location>
</feature>
<dbReference type="CDD" id="cd01189">
    <property type="entry name" value="INT_ICEBs1_C_like"/>
    <property type="match status" value="1"/>
</dbReference>
<name>A0A919A0W1_9ACTN</name>
<sequence length="420" mass="47701">MASIRKRERKDGTAIYQVRWLQGGRGGDWETEKFGDETSAEEFKKLVDAHRQQWPTGWVKGKGFVQETVLDGDMPLTEWAHRYIDRLTGIDERTRRDYKRDVDNHISLVQHTQPSGLVVDATIANITANDIQDWVRVEEAGERDPENPEEWLRRPSSPKSIANRHGLLSTIVQAAVEAEPQLRTKNCCTGTRLPRLDDGIEDEMCFLEHDEYARIATEITDSHARDLADWLVGTGMRWGEATALQVRDINLTRNTASVHRAWKRAAPGEPGPSYFLGPPKTKKARRIVALTGSQMEMLRRRMAGKSPEDLIFETQRGHSWRHTNFWRRRWVPAVEAAIAKGLPKRPRIHDLRHTHVAWLIAAKIPLPAIQVRLGHESITTTVDRYGHLVRELDDEITAVVERALVEPAAPGARQLVPVAG</sequence>
<evidence type="ECO:0000313" key="9">
    <source>
        <dbReference type="Proteomes" id="UP000641386"/>
    </source>
</evidence>
<evidence type="ECO:0000256" key="3">
    <source>
        <dbReference type="ARBA" id="ARBA00023172"/>
    </source>
</evidence>
<dbReference type="Proteomes" id="UP000641386">
    <property type="component" value="Unassembled WGS sequence"/>
</dbReference>
<dbReference type="Gene3D" id="1.10.443.10">
    <property type="entry name" value="Intergrase catalytic core"/>
    <property type="match status" value="1"/>
</dbReference>
<dbReference type="Gene3D" id="1.10.150.130">
    <property type="match status" value="1"/>
</dbReference>
<dbReference type="PANTHER" id="PTHR30349">
    <property type="entry name" value="PHAGE INTEGRASE-RELATED"/>
    <property type="match status" value="1"/>
</dbReference>
<evidence type="ECO:0000259" key="6">
    <source>
        <dbReference type="PROSITE" id="PS51898"/>
    </source>
</evidence>
<dbReference type="InterPro" id="IPR011010">
    <property type="entry name" value="DNA_brk_join_enz"/>
</dbReference>
<protein>
    <recommendedName>
        <fullName evidence="10">Integrase</fullName>
    </recommendedName>
</protein>
<organism evidence="8 9">
    <name type="scientific">Streptomyces spiralis</name>
    <dbReference type="NCBI Taxonomy" id="66376"/>
    <lineage>
        <taxon>Bacteria</taxon>
        <taxon>Bacillati</taxon>
        <taxon>Actinomycetota</taxon>
        <taxon>Actinomycetes</taxon>
        <taxon>Kitasatosporales</taxon>
        <taxon>Streptomycetaceae</taxon>
        <taxon>Streptomyces</taxon>
    </lineage>
</organism>
<evidence type="ECO:0000256" key="1">
    <source>
        <dbReference type="ARBA" id="ARBA00008857"/>
    </source>
</evidence>
<comment type="similarity">
    <text evidence="1">Belongs to the 'phage' integrase family.</text>
</comment>
<gene>
    <name evidence="8" type="ORF">GCM10014715_39020</name>
</gene>
<dbReference type="RefSeq" id="WP_189901937.1">
    <property type="nucleotide sequence ID" value="NZ_BNBC01000017.1"/>
</dbReference>
<dbReference type="InterPro" id="IPR002104">
    <property type="entry name" value="Integrase_catalytic"/>
</dbReference>
<dbReference type="InterPro" id="IPR050090">
    <property type="entry name" value="Tyrosine_recombinase_XerCD"/>
</dbReference>
<dbReference type="GO" id="GO:0015074">
    <property type="term" value="P:DNA integration"/>
    <property type="evidence" value="ECO:0007669"/>
    <property type="project" value="InterPro"/>
</dbReference>
<keyword evidence="2 4" id="KW-0238">DNA-binding</keyword>
<dbReference type="AlphaFoldDB" id="A0A919A0W1"/>
<dbReference type="GO" id="GO:0006310">
    <property type="term" value="P:DNA recombination"/>
    <property type="evidence" value="ECO:0007669"/>
    <property type="project" value="UniProtKB-KW"/>
</dbReference>
<dbReference type="PROSITE" id="PS51900">
    <property type="entry name" value="CB"/>
    <property type="match status" value="1"/>
</dbReference>
<evidence type="ECO:0000313" key="8">
    <source>
        <dbReference type="EMBL" id="GHE79892.1"/>
    </source>
</evidence>
<dbReference type="PROSITE" id="PS51898">
    <property type="entry name" value="TYR_RECOMBINASE"/>
    <property type="match status" value="1"/>
</dbReference>
<dbReference type="InterPro" id="IPR044068">
    <property type="entry name" value="CB"/>
</dbReference>
<dbReference type="Pfam" id="PF00589">
    <property type="entry name" value="Phage_integrase"/>
    <property type="match status" value="1"/>
</dbReference>
<comment type="caution">
    <text evidence="8">The sequence shown here is derived from an EMBL/GenBank/DDBJ whole genome shotgun (WGS) entry which is preliminary data.</text>
</comment>
<dbReference type="EMBL" id="BNBC01000017">
    <property type="protein sequence ID" value="GHE79892.1"/>
    <property type="molecule type" value="Genomic_DNA"/>
</dbReference>